<reference evidence="2 3" key="1">
    <citation type="submission" date="2022-12" db="EMBL/GenBank/DDBJ databases">
        <title>Genomic features and morphological characterization of a novel Knufia sp. strain isolated from spacecraft assembly facility.</title>
        <authorList>
            <person name="Teixeira M."/>
            <person name="Chander A.M."/>
            <person name="Stajich J.E."/>
            <person name="Venkateswaran K."/>
        </authorList>
    </citation>
    <scope>NUCLEOTIDE SEQUENCE [LARGE SCALE GENOMIC DNA]</scope>
    <source>
        <strain evidence="2 3">FJI-L2-BK-P2</strain>
    </source>
</reference>
<sequence length="265" mass="29569">MLPSIAREASTATAEANKNAQNVVRPSSQKDQKIAQALRDRAALTQRWVGTLYNSVTICIDDTKWKIKEPLCSERLDEDPDGTAMGRGVYRCVEVKNKKAIRSAVMKIYLQTQGHCAEDCPTWIHDEIGALQRIADAKISSAVPAPALIGSKVMKQPWWGHFPGGFVAFIVMERLEGSPIDEKLLKDCASYRRQIQGAFKESLLKVWAAGVYPWDAGLDNLIWNADKNTCYIVDMEDAGYGKLPYKGKLLDEVHFEAWGLSDSYT</sequence>
<dbReference type="Proteomes" id="UP001316803">
    <property type="component" value="Unassembled WGS sequence"/>
</dbReference>
<feature type="region of interest" description="Disordered" evidence="1">
    <location>
        <begin position="1"/>
        <end position="29"/>
    </location>
</feature>
<keyword evidence="3" id="KW-1185">Reference proteome</keyword>
<dbReference type="SUPFAM" id="SSF56112">
    <property type="entry name" value="Protein kinase-like (PK-like)"/>
    <property type="match status" value="1"/>
</dbReference>
<accession>A0AAN8ECY5</accession>
<dbReference type="AlphaFoldDB" id="A0AAN8ECY5"/>
<protein>
    <submittedName>
        <fullName evidence="2">Uncharacterized protein</fullName>
    </submittedName>
</protein>
<dbReference type="EMBL" id="JAKLMC020000021">
    <property type="protein sequence ID" value="KAK5951220.1"/>
    <property type="molecule type" value="Genomic_DNA"/>
</dbReference>
<proteinExistence type="predicted"/>
<organism evidence="2 3">
    <name type="scientific">Knufia fluminis</name>
    <dbReference type="NCBI Taxonomy" id="191047"/>
    <lineage>
        <taxon>Eukaryota</taxon>
        <taxon>Fungi</taxon>
        <taxon>Dikarya</taxon>
        <taxon>Ascomycota</taxon>
        <taxon>Pezizomycotina</taxon>
        <taxon>Eurotiomycetes</taxon>
        <taxon>Chaetothyriomycetidae</taxon>
        <taxon>Chaetothyriales</taxon>
        <taxon>Trichomeriaceae</taxon>
        <taxon>Knufia</taxon>
    </lineage>
</organism>
<comment type="caution">
    <text evidence="2">The sequence shown here is derived from an EMBL/GenBank/DDBJ whole genome shotgun (WGS) entry which is preliminary data.</text>
</comment>
<gene>
    <name evidence="2" type="ORF">OHC33_007638</name>
</gene>
<evidence type="ECO:0000313" key="2">
    <source>
        <dbReference type="EMBL" id="KAK5951220.1"/>
    </source>
</evidence>
<name>A0AAN8ECY5_9EURO</name>
<evidence type="ECO:0000313" key="3">
    <source>
        <dbReference type="Proteomes" id="UP001316803"/>
    </source>
</evidence>
<dbReference type="InterPro" id="IPR011009">
    <property type="entry name" value="Kinase-like_dom_sf"/>
</dbReference>
<evidence type="ECO:0000256" key="1">
    <source>
        <dbReference type="SAM" id="MobiDB-lite"/>
    </source>
</evidence>
<feature type="compositionally biased region" description="Polar residues" evidence="1">
    <location>
        <begin position="10"/>
        <end position="27"/>
    </location>
</feature>